<proteinExistence type="predicted"/>
<reference evidence="1 2" key="1">
    <citation type="journal article" date="2006" name="Nat. Biotechnol.">
        <title>The genome and transcriptomes of the anti-tumor agent Clostridium novyi-NT.</title>
        <authorList>
            <person name="Bettegowda C."/>
            <person name="Huang X."/>
            <person name="Lin J."/>
            <person name="Cheong I."/>
            <person name="Kohli M."/>
            <person name="Szabo S.A."/>
            <person name="Zhang X."/>
            <person name="Diaz L.A. Jr."/>
            <person name="Velculescu V.E."/>
            <person name="Parmigiani G."/>
            <person name="Kinzler K.W."/>
            <person name="Vogelstein B."/>
            <person name="Zhou S."/>
        </authorList>
    </citation>
    <scope>NUCLEOTIDE SEQUENCE [LARGE SCALE GENOMIC DNA]</scope>
    <source>
        <strain evidence="1 2">NT</strain>
    </source>
</reference>
<gene>
    <name evidence="1" type="ordered locus">NT01CX_0193</name>
</gene>
<evidence type="ECO:0000313" key="2">
    <source>
        <dbReference type="Proteomes" id="UP000008220"/>
    </source>
</evidence>
<accession>A0Q245</accession>
<dbReference type="AlphaFoldDB" id="A0Q245"/>
<protein>
    <submittedName>
        <fullName evidence="1">Early transcription factor 70 kDa subunit (VETF small subunit), putative</fullName>
    </submittedName>
</protein>
<sequence>MGKFNSVKRKIYFKIYKRRENTNITKIIKNSMYVKQNINNESVIGYIKFINEIDIPSRNLCKNIIIETYKEIKKNINVKDSIKSDLRILLECKGVSFIY</sequence>
<name>A0Q245_CLONN</name>
<dbReference type="eggNOG" id="ENOG50327AY">
    <property type="taxonomic scope" value="Bacteria"/>
</dbReference>
<dbReference type="EMBL" id="CP000382">
    <property type="protein sequence ID" value="ABK62225.1"/>
    <property type="molecule type" value="Genomic_DNA"/>
</dbReference>
<dbReference type="PATRIC" id="fig|386415.7.peg.1728"/>
<evidence type="ECO:0000313" key="1">
    <source>
        <dbReference type="EMBL" id="ABK62225.1"/>
    </source>
</evidence>
<dbReference type="STRING" id="386415.NT01CX_0193"/>
<keyword evidence="2" id="KW-1185">Reference proteome</keyword>
<dbReference type="Proteomes" id="UP000008220">
    <property type="component" value="Chromosome"/>
</dbReference>
<dbReference type="RefSeq" id="WP_011722685.1">
    <property type="nucleotide sequence ID" value="NC_008593.1"/>
</dbReference>
<dbReference type="HOGENOM" id="CLU_2153922_0_0_9"/>
<dbReference type="KEGG" id="cno:NT01CX_0193"/>
<organism evidence="1 2">
    <name type="scientific">Clostridium novyi (strain NT)</name>
    <dbReference type="NCBI Taxonomy" id="386415"/>
    <lineage>
        <taxon>Bacteria</taxon>
        <taxon>Bacillati</taxon>
        <taxon>Bacillota</taxon>
        <taxon>Clostridia</taxon>
        <taxon>Eubacteriales</taxon>
        <taxon>Clostridiaceae</taxon>
        <taxon>Clostridium</taxon>
    </lineage>
</organism>